<dbReference type="GO" id="GO:0015768">
    <property type="term" value="P:maltose transport"/>
    <property type="evidence" value="ECO:0007669"/>
    <property type="project" value="TreeGrafter"/>
</dbReference>
<keyword evidence="3 4" id="KW-0732">Signal</keyword>
<accession>A0A087E708</accession>
<dbReference type="Gene3D" id="3.40.190.10">
    <property type="entry name" value="Periplasmic binding protein-like II"/>
    <property type="match status" value="2"/>
</dbReference>
<dbReference type="InterPro" id="IPR006059">
    <property type="entry name" value="SBP"/>
</dbReference>
<evidence type="ECO:0000313" key="5">
    <source>
        <dbReference type="EMBL" id="KFJ03559.1"/>
    </source>
</evidence>
<dbReference type="STRING" id="77635.BISU_0029"/>
<keyword evidence="2" id="KW-0813">Transport</keyword>
<dbReference type="PANTHER" id="PTHR30061">
    <property type="entry name" value="MALTOSE-BINDING PERIPLASMIC PROTEIN"/>
    <property type="match status" value="1"/>
</dbReference>
<dbReference type="PROSITE" id="PS51257">
    <property type="entry name" value="PROKAR_LIPOPROTEIN"/>
    <property type="match status" value="1"/>
</dbReference>
<evidence type="ECO:0000256" key="4">
    <source>
        <dbReference type="SAM" id="SignalP"/>
    </source>
</evidence>
<evidence type="ECO:0000256" key="1">
    <source>
        <dbReference type="ARBA" id="ARBA00008520"/>
    </source>
</evidence>
<sequence length="440" mass="46352">MKVVNKFTVVAVAAATLLALAGCGGSGDKGNAQSGIAGATANLNKLDLGTVTLNVWAPQQNLQPGPNGKTHIKQIEADFQKAHPGVKFKNAVVGEADAGKTVGQDPTAAADVYMYANDQLGALIKANGVGAQSNADIINSVKIQNSSIMLDSVTQDGKIYGVPYTGNTWFMYYNNSMLNKNDVKSLDTMLSKAKIAFPLANSWYFPAFYFGAGGTLYGSKGTDASAGVEFNKPDVTKYLVNLAKNPNYDISTPGLAGDDAGLKAFEAGKVAAYFSGTWDGSVIKDKLGDKMSAAQLPTYTMNGKENQMKSFAGSKAVGWNPSAKIHDGNTKAAQQKAAQVFAAYLGGTQSQRYMYEDYGQIPSDVTLTKDAKIKADPIATAQFATIANTSVLQPTLDIMNNNFWTPATNFGANLANGTVTLDNAVAQTTAFNNSLNGKTN</sequence>
<feature type="chain" id="PRO_5038487506" evidence="4">
    <location>
        <begin position="22"/>
        <end position="440"/>
    </location>
</feature>
<dbReference type="GO" id="GO:0042956">
    <property type="term" value="P:maltodextrin transmembrane transport"/>
    <property type="evidence" value="ECO:0007669"/>
    <property type="project" value="TreeGrafter"/>
</dbReference>
<evidence type="ECO:0000313" key="6">
    <source>
        <dbReference type="Proteomes" id="UP000029055"/>
    </source>
</evidence>
<evidence type="ECO:0000256" key="2">
    <source>
        <dbReference type="ARBA" id="ARBA00022448"/>
    </source>
</evidence>
<dbReference type="eggNOG" id="COG2182">
    <property type="taxonomic scope" value="Bacteria"/>
</dbReference>
<name>A0A087E708_9BIFI</name>
<evidence type="ECO:0000256" key="3">
    <source>
        <dbReference type="ARBA" id="ARBA00022729"/>
    </source>
</evidence>
<reference evidence="5 6" key="1">
    <citation type="submission" date="2014-03" db="EMBL/GenBank/DDBJ databases">
        <title>Genomics of Bifidobacteria.</title>
        <authorList>
            <person name="Ventura M."/>
            <person name="Milani C."/>
            <person name="Lugli G.A."/>
        </authorList>
    </citation>
    <scope>NUCLEOTIDE SEQUENCE [LARGE SCALE GENOMIC DNA]</scope>
    <source>
        <strain evidence="5 6">LMG 11597</strain>
    </source>
</reference>
<dbReference type="PANTHER" id="PTHR30061:SF50">
    <property type="entry name" value="MALTOSE_MALTODEXTRIN-BINDING PERIPLASMIC PROTEIN"/>
    <property type="match status" value="1"/>
</dbReference>
<keyword evidence="6" id="KW-1185">Reference proteome</keyword>
<feature type="signal peptide" evidence="4">
    <location>
        <begin position="1"/>
        <end position="21"/>
    </location>
</feature>
<dbReference type="GO" id="GO:1901982">
    <property type="term" value="F:maltose binding"/>
    <property type="evidence" value="ECO:0007669"/>
    <property type="project" value="TreeGrafter"/>
</dbReference>
<gene>
    <name evidence="5" type="ORF">BISU_0029</name>
</gene>
<dbReference type="Proteomes" id="UP000029055">
    <property type="component" value="Unassembled WGS sequence"/>
</dbReference>
<comment type="similarity">
    <text evidence="1">Belongs to the bacterial solute-binding protein 1 family.</text>
</comment>
<dbReference type="RefSeq" id="WP_024464587.1">
    <property type="nucleotide sequence ID" value="NZ_CP062939.1"/>
</dbReference>
<dbReference type="Pfam" id="PF13416">
    <property type="entry name" value="SBP_bac_8"/>
    <property type="match status" value="1"/>
</dbReference>
<dbReference type="SUPFAM" id="SSF53850">
    <property type="entry name" value="Periplasmic binding protein-like II"/>
    <property type="match status" value="1"/>
</dbReference>
<comment type="caution">
    <text evidence="5">The sequence shown here is derived from an EMBL/GenBank/DDBJ whole genome shotgun (WGS) entry which is preliminary data.</text>
</comment>
<dbReference type="EMBL" id="JGZR01000006">
    <property type="protein sequence ID" value="KFJ03559.1"/>
    <property type="molecule type" value="Genomic_DNA"/>
</dbReference>
<dbReference type="AlphaFoldDB" id="A0A087E708"/>
<dbReference type="OrthoDB" id="9764072at2"/>
<dbReference type="GO" id="GO:0055052">
    <property type="term" value="C:ATP-binding cassette (ABC) transporter complex, substrate-binding subunit-containing"/>
    <property type="evidence" value="ECO:0007669"/>
    <property type="project" value="TreeGrafter"/>
</dbReference>
<organism evidence="5 6">
    <name type="scientific">Bifidobacterium subtile</name>
    <dbReference type="NCBI Taxonomy" id="77635"/>
    <lineage>
        <taxon>Bacteria</taxon>
        <taxon>Bacillati</taxon>
        <taxon>Actinomycetota</taxon>
        <taxon>Actinomycetes</taxon>
        <taxon>Bifidobacteriales</taxon>
        <taxon>Bifidobacteriaceae</taxon>
        <taxon>Bifidobacterium</taxon>
    </lineage>
</organism>
<proteinExistence type="inferred from homology"/>
<protein>
    <submittedName>
        <fullName evidence="5">Sugar-binding secreted protein</fullName>
    </submittedName>
</protein>